<keyword evidence="3" id="KW-1185">Reference proteome</keyword>
<evidence type="ECO:0000256" key="1">
    <source>
        <dbReference type="SAM" id="MobiDB-lite"/>
    </source>
</evidence>
<feature type="region of interest" description="Disordered" evidence="1">
    <location>
        <begin position="259"/>
        <end position="294"/>
    </location>
</feature>
<dbReference type="AlphaFoldDB" id="A0A4R0RSP8"/>
<proteinExistence type="predicted"/>
<reference evidence="2 3" key="1">
    <citation type="submission" date="2018-11" db="EMBL/GenBank/DDBJ databases">
        <title>Genome assembly of Steccherinum ochraceum LE-BIN_3174, the white-rot fungus of the Steccherinaceae family (The Residual Polyporoid clade, Polyporales, Basidiomycota).</title>
        <authorList>
            <person name="Fedorova T.V."/>
            <person name="Glazunova O.A."/>
            <person name="Landesman E.O."/>
            <person name="Moiseenko K.V."/>
            <person name="Psurtseva N.V."/>
            <person name="Savinova O.S."/>
            <person name="Shakhova N.V."/>
            <person name="Tyazhelova T.V."/>
            <person name="Vasina D.V."/>
        </authorList>
    </citation>
    <scope>NUCLEOTIDE SEQUENCE [LARGE SCALE GENOMIC DNA]</scope>
    <source>
        <strain evidence="2 3">LE-BIN_3174</strain>
    </source>
</reference>
<dbReference type="InterPro" id="IPR032675">
    <property type="entry name" value="LRR_dom_sf"/>
</dbReference>
<protein>
    <submittedName>
        <fullName evidence="2">Uncharacterized protein</fullName>
    </submittedName>
</protein>
<comment type="caution">
    <text evidence="2">The sequence shown here is derived from an EMBL/GenBank/DDBJ whole genome shotgun (WGS) entry which is preliminary data.</text>
</comment>
<accession>A0A4R0RSP8</accession>
<dbReference type="EMBL" id="RWJN01000064">
    <property type="protein sequence ID" value="TCD68529.1"/>
    <property type="molecule type" value="Genomic_DNA"/>
</dbReference>
<name>A0A4R0RSP8_9APHY</name>
<evidence type="ECO:0000313" key="3">
    <source>
        <dbReference type="Proteomes" id="UP000292702"/>
    </source>
</evidence>
<dbReference type="Proteomes" id="UP000292702">
    <property type="component" value="Unassembled WGS sequence"/>
</dbReference>
<feature type="compositionally biased region" description="Polar residues" evidence="1">
    <location>
        <begin position="259"/>
        <end position="279"/>
    </location>
</feature>
<feature type="compositionally biased region" description="Acidic residues" evidence="1">
    <location>
        <begin position="280"/>
        <end position="294"/>
    </location>
</feature>
<evidence type="ECO:0000313" key="2">
    <source>
        <dbReference type="EMBL" id="TCD68529.1"/>
    </source>
</evidence>
<sequence>MEHSRLPIEVCELVIDFCVVTALHLRSPRFSTFNQFARFILSFSSLSHLTIRNLAWNVRGRHSHTIHQRKRVESFTLKSLSLRQFDHPLSADVFTDVTKFMMATSIKTTCEVLDLRLPGDAKGAAKAEEAAGQLVASCGSVLKELAVEYSHIVSSTASINLDQNTHLRRLTLNSNLLATHLQYLNTLCSKVITTITLRTPYQLGFTGNPSIKPLEAALSRSVFDTLQQVALDIHTGDIKQLPKLHARGILVASLGTKSSAPTAAHNNTGATDTAASDGNNSEDSEDYDLLLDAE</sequence>
<organism evidence="2 3">
    <name type="scientific">Steccherinum ochraceum</name>
    <dbReference type="NCBI Taxonomy" id="92696"/>
    <lineage>
        <taxon>Eukaryota</taxon>
        <taxon>Fungi</taxon>
        <taxon>Dikarya</taxon>
        <taxon>Basidiomycota</taxon>
        <taxon>Agaricomycotina</taxon>
        <taxon>Agaricomycetes</taxon>
        <taxon>Polyporales</taxon>
        <taxon>Steccherinaceae</taxon>
        <taxon>Steccherinum</taxon>
    </lineage>
</organism>
<dbReference type="Gene3D" id="3.80.10.10">
    <property type="entry name" value="Ribonuclease Inhibitor"/>
    <property type="match status" value="1"/>
</dbReference>
<gene>
    <name evidence="2" type="ORF">EIP91_010585</name>
</gene>